<dbReference type="Gene3D" id="1.10.10.60">
    <property type="entry name" value="Homeodomain-like"/>
    <property type="match status" value="1"/>
</dbReference>
<dbReference type="PROSITE" id="PS01124">
    <property type="entry name" value="HTH_ARAC_FAMILY_2"/>
    <property type="match status" value="1"/>
</dbReference>
<evidence type="ECO:0000256" key="1">
    <source>
        <dbReference type="ARBA" id="ARBA00023015"/>
    </source>
</evidence>
<gene>
    <name evidence="5" type="ORF">GLV81_11015</name>
</gene>
<dbReference type="Proteomes" id="UP000426027">
    <property type="component" value="Chromosome"/>
</dbReference>
<keyword evidence="3" id="KW-0804">Transcription</keyword>
<name>A0A6I6GTZ6_9BACT</name>
<accession>A0A6I6GTZ6</accession>
<dbReference type="PANTHER" id="PTHR46796">
    <property type="entry name" value="HTH-TYPE TRANSCRIPTIONAL ACTIVATOR RHAS-RELATED"/>
    <property type="match status" value="1"/>
</dbReference>
<evidence type="ECO:0000313" key="5">
    <source>
        <dbReference type="EMBL" id="QGW28559.1"/>
    </source>
</evidence>
<dbReference type="KEGG" id="fls:GLV81_11015"/>
<reference evidence="5 6" key="1">
    <citation type="submission" date="2019-11" db="EMBL/GenBank/DDBJ databases">
        <authorList>
            <person name="Im W.T."/>
        </authorList>
    </citation>
    <scope>NUCLEOTIDE SEQUENCE [LARGE SCALE GENOMIC DNA]</scope>
    <source>
        <strain evidence="5 6">SB-02</strain>
    </source>
</reference>
<sequence>MLLKDFIPAPDVQQFVQLYRIVHLRFEAGQAIPPKAYPPRPEHCLAFYPFDTETVLFDQQGTMQQHLPVVLYGQLSEVTHRIIGHNFLVFQIIFYPGALYNLTGIPASEICNQYLPAQHFFTTNVLQVNEQLRDADSYAAMLDLANDFVRQLIHRQRRSLLPVDDACRWLLQQNGMVSVDAMAKAACLSSRQLERCFAERTGINPKTYERIIRFDKAFRLRNSKPQFSWLRIALESHFHDYQHLAKAYKTFTGLSPNAFHAIENNAPERQFGLSEGYYND</sequence>
<dbReference type="GO" id="GO:0043565">
    <property type="term" value="F:sequence-specific DNA binding"/>
    <property type="evidence" value="ECO:0007669"/>
    <property type="project" value="InterPro"/>
</dbReference>
<protein>
    <submittedName>
        <fullName evidence="5">Helix-turn-helix domain-containing protein</fullName>
    </submittedName>
</protein>
<dbReference type="Pfam" id="PF12833">
    <property type="entry name" value="HTH_18"/>
    <property type="match status" value="1"/>
</dbReference>
<proteinExistence type="predicted"/>
<evidence type="ECO:0000256" key="3">
    <source>
        <dbReference type="ARBA" id="ARBA00023163"/>
    </source>
</evidence>
<dbReference type="Pfam" id="PF20240">
    <property type="entry name" value="DUF6597"/>
    <property type="match status" value="1"/>
</dbReference>
<evidence type="ECO:0000256" key="2">
    <source>
        <dbReference type="ARBA" id="ARBA00023125"/>
    </source>
</evidence>
<dbReference type="InterPro" id="IPR046532">
    <property type="entry name" value="DUF6597"/>
</dbReference>
<dbReference type="InterPro" id="IPR018060">
    <property type="entry name" value="HTH_AraC"/>
</dbReference>
<evidence type="ECO:0000259" key="4">
    <source>
        <dbReference type="PROSITE" id="PS01124"/>
    </source>
</evidence>
<evidence type="ECO:0000313" key="6">
    <source>
        <dbReference type="Proteomes" id="UP000426027"/>
    </source>
</evidence>
<dbReference type="InterPro" id="IPR050204">
    <property type="entry name" value="AraC_XylS_family_regulators"/>
</dbReference>
<dbReference type="SMART" id="SM00342">
    <property type="entry name" value="HTH_ARAC"/>
    <property type="match status" value="1"/>
</dbReference>
<keyword evidence="6" id="KW-1185">Reference proteome</keyword>
<dbReference type="EMBL" id="CP046566">
    <property type="protein sequence ID" value="QGW28559.1"/>
    <property type="molecule type" value="Genomic_DNA"/>
</dbReference>
<dbReference type="PANTHER" id="PTHR46796:SF13">
    <property type="entry name" value="HTH-TYPE TRANSCRIPTIONAL ACTIVATOR RHAS"/>
    <property type="match status" value="1"/>
</dbReference>
<keyword evidence="1" id="KW-0805">Transcription regulation</keyword>
<organism evidence="5 6">
    <name type="scientific">Phnomibacter ginsenosidimutans</name>
    <dbReference type="NCBI Taxonomy" id="2676868"/>
    <lineage>
        <taxon>Bacteria</taxon>
        <taxon>Pseudomonadati</taxon>
        <taxon>Bacteroidota</taxon>
        <taxon>Chitinophagia</taxon>
        <taxon>Chitinophagales</taxon>
        <taxon>Chitinophagaceae</taxon>
        <taxon>Phnomibacter</taxon>
    </lineage>
</organism>
<dbReference type="GO" id="GO:0003700">
    <property type="term" value="F:DNA-binding transcription factor activity"/>
    <property type="evidence" value="ECO:0007669"/>
    <property type="project" value="InterPro"/>
</dbReference>
<feature type="domain" description="HTH araC/xylS-type" evidence="4">
    <location>
        <begin position="171"/>
        <end position="262"/>
    </location>
</feature>
<dbReference type="AlphaFoldDB" id="A0A6I6GTZ6"/>
<keyword evidence="2" id="KW-0238">DNA-binding</keyword>